<keyword evidence="1" id="KW-1133">Transmembrane helix</keyword>
<feature type="transmembrane region" description="Helical" evidence="1">
    <location>
        <begin position="35"/>
        <end position="56"/>
    </location>
</feature>
<name>A0ABD6B7J1_9EURY</name>
<sequence>MSLVPERLRPFLAGLLGTIATGFGQFYLRRWLRGVGWLALAFAVTFAFVPEGTLMAMSSGEAIADSTALYPTMAVQFAGAFDAFLLAYRNRTDRDVTPDVDVPVVSEESPGMVTCPNCGKEVDADLEFCHWCTTEFPAADSE</sequence>
<dbReference type="EMBL" id="JBHUDH010000111">
    <property type="protein sequence ID" value="MFD1526605.1"/>
    <property type="molecule type" value="Genomic_DNA"/>
</dbReference>
<feature type="transmembrane region" description="Helical" evidence="1">
    <location>
        <begin position="68"/>
        <end position="88"/>
    </location>
</feature>
<dbReference type="AlphaFoldDB" id="A0ABD6B7J1"/>
<reference evidence="3 4" key="1">
    <citation type="journal article" date="2019" name="Int. J. Syst. Evol. Microbiol.">
        <title>The Global Catalogue of Microorganisms (GCM) 10K type strain sequencing project: providing services to taxonomists for standard genome sequencing and annotation.</title>
        <authorList>
            <consortium name="The Broad Institute Genomics Platform"/>
            <consortium name="The Broad Institute Genome Sequencing Center for Infectious Disease"/>
            <person name="Wu L."/>
            <person name="Ma J."/>
        </authorList>
    </citation>
    <scope>NUCLEOTIDE SEQUENCE [LARGE SCALE GENOMIC DNA]</scope>
    <source>
        <strain evidence="3 4">CGMCC 1.12285</strain>
    </source>
</reference>
<dbReference type="Proteomes" id="UP001597111">
    <property type="component" value="Unassembled WGS sequence"/>
</dbReference>
<keyword evidence="4" id="KW-1185">Reference proteome</keyword>
<dbReference type="InterPro" id="IPR055997">
    <property type="entry name" value="DUF7575"/>
</dbReference>
<evidence type="ECO:0000256" key="1">
    <source>
        <dbReference type="SAM" id="Phobius"/>
    </source>
</evidence>
<protein>
    <submittedName>
        <fullName evidence="3">Zinc ribbon domain-containing protein</fullName>
    </submittedName>
</protein>
<organism evidence="3 4">
    <name type="scientific">Halolamina salina</name>
    <dbReference type="NCBI Taxonomy" id="1220023"/>
    <lineage>
        <taxon>Archaea</taxon>
        <taxon>Methanobacteriati</taxon>
        <taxon>Methanobacteriota</taxon>
        <taxon>Stenosarchaea group</taxon>
        <taxon>Halobacteria</taxon>
        <taxon>Halobacteriales</taxon>
        <taxon>Haloferacaceae</taxon>
    </lineage>
</organism>
<feature type="domain" description="DUF7575" evidence="2">
    <location>
        <begin position="111"/>
        <end position="137"/>
    </location>
</feature>
<evidence type="ECO:0000259" key="2">
    <source>
        <dbReference type="Pfam" id="PF24460"/>
    </source>
</evidence>
<gene>
    <name evidence="3" type="ORF">ACFR9S_09900</name>
</gene>
<comment type="caution">
    <text evidence="3">The sequence shown here is derived from an EMBL/GenBank/DDBJ whole genome shotgun (WGS) entry which is preliminary data.</text>
</comment>
<keyword evidence="1" id="KW-0472">Membrane</keyword>
<proteinExistence type="predicted"/>
<dbReference type="RefSeq" id="WP_379731643.1">
    <property type="nucleotide sequence ID" value="NZ_JBHSWZ010000118.1"/>
</dbReference>
<dbReference type="Pfam" id="PF24460">
    <property type="entry name" value="DUF7575"/>
    <property type="match status" value="1"/>
</dbReference>
<evidence type="ECO:0000313" key="4">
    <source>
        <dbReference type="Proteomes" id="UP001597111"/>
    </source>
</evidence>
<evidence type="ECO:0000313" key="3">
    <source>
        <dbReference type="EMBL" id="MFD1526605.1"/>
    </source>
</evidence>
<accession>A0ABD6B7J1</accession>
<keyword evidence="1" id="KW-0812">Transmembrane</keyword>
<feature type="transmembrane region" description="Helical" evidence="1">
    <location>
        <begin position="12"/>
        <end position="28"/>
    </location>
</feature>